<organism evidence="1 2">
    <name type="scientific">Amanita muscaria (strain Koide BX008)</name>
    <dbReference type="NCBI Taxonomy" id="946122"/>
    <lineage>
        <taxon>Eukaryota</taxon>
        <taxon>Fungi</taxon>
        <taxon>Dikarya</taxon>
        <taxon>Basidiomycota</taxon>
        <taxon>Agaricomycotina</taxon>
        <taxon>Agaricomycetes</taxon>
        <taxon>Agaricomycetidae</taxon>
        <taxon>Agaricales</taxon>
        <taxon>Pluteineae</taxon>
        <taxon>Amanitaceae</taxon>
        <taxon>Amanita</taxon>
    </lineage>
</organism>
<dbReference type="AlphaFoldDB" id="A0A0C2SLY4"/>
<sequence length="230" mass="26038">MGDPSSLRFVPASKAATPIDWTRVPEATKKYLIEQYGYDFDKDEDKPLPATVEDLAKMFDGATFFGYLRSGILMALMDISKFGLQPTRPTLSGFTPAGPRFYMTYLDQVWFFLFAPGTRECIIGNSDNIIRNYDYMKIDDPEMHRKKVEAEAAEETAMAQAFDVRLEEDVSRGMAEVVKIANKLSGWTATTAQDSLEYAQYVEAIMTLPYSHPAHRGLMQDVLGPLFRKR</sequence>
<proteinExistence type="predicted"/>
<protein>
    <submittedName>
        <fullName evidence="1">Uncharacterized protein</fullName>
    </submittedName>
</protein>
<gene>
    <name evidence="1" type="ORF">M378DRAFT_24653</name>
</gene>
<dbReference type="HOGENOM" id="CLU_057157_0_0_1"/>
<accession>A0A0C2SLY4</accession>
<dbReference type="EMBL" id="KN818251">
    <property type="protein sequence ID" value="KIL64205.1"/>
    <property type="molecule type" value="Genomic_DNA"/>
</dbReference>
<name>A0A0C2SLY4_AMAMK</name>
<dbReference type="OrthoDB" id="3020383at2759"/>
<dbReference type="Proteomes" id="UP000054549">
    <property type="component" value="Unassembled WGS sequence"/>
</dbReference>
<dbReference type="InParanoid" id="A0A0C2SLY4"/>
<keyword evidence="2" id="KW-1185">Reference proteome</keyword>
<evidence type="ECO:0000313" key="1">
    <source>
        <dbReference type="EMBL" id="KIL64205.1"/>
    </source>
</evidence>
<evidence type="ECO:0000313" key="2">
    <source>
        <dbReference type="Proteomes" id="UP000054549"/>
    </source>
</evidence>
<reference evidence="1 2" key="1">
    <citation type="submission" date="2014-04" db="EMBL/GenBank/DDBJ databases">
        <title>Evolutionary Origins and Diversification of the Mycorrhizal Mutualists.</title>
        <authorList>
            <consortium name="DOE Joint Genome Institute"/>
            <consortium name="Mycorrhizal Genomics Consortium"/>
            <person name="Kohler A."/>
            <person name="Kuo A."/>
            <person name="Nagy L.G."/>
            <person name="Floudas D."/>
            <person name="Copeland A."/>
            <person name="Barry K.W."/>
            <person name="Cichocki N."/>
            <person name="Veneault-Fourrey C."/>
            <person name="LaButti K."/>
            <person name="Lindquist E.A."/>
            <person name="Lipzen A."/>
            <person name="Lundell T."/>
            <person name="Morin E."/>
            <person name="Murat C."/>
            <person name="Riley R."/>
            <person name="Ohm R."/>
            <person name="Sun H."/>
            <person name="Tunlid A."/>
            <person name="Henrissat B."/>
            <person name="Grigoriev I.V."/>
            <person name="Hibbett D.S."/>
            <person name="Martin F."/>
        </authorList>
    </citation>
    <scope>NUCLEOTIDE SEQUENCE [LARGE SCALE GENOMIC DNA]</scope>
    <source>
        <strain evidence="1 2">Koide BX008</strain>
    </source>
</reference>